<name>A0ACC0C6Q4_CATRO</name>
<dbReference type="Proteomes" id="UP001060085">
    <property type="component" value="Linkage Group LG01"/>
</dbReference>
<dbReference type="EMBL" id="CM044701">
    <property type="protein sequence ID" value="KAI5680601.1"/>
    <property type="molecule type" value="Genomic_DNA"/>
</dbReference>
<comment type="caution">
    <text evidence="1">The sequence shown here is derived from an EMBL/GenBank/DDBJ whole genome shotgun (WGS) entry which is preliminary data.</text>
</comment>
<sequence length="144" mass="16521">MNMDATHPIRVVLFWDLEHARDAYDPYFTGSAKKTIRYNIAKEGIHVLVEFELIQSQTYFELHNTSISNISEHVTAITQMVSDKPSMLYPSVDEDDDDNDYSDKDYTVSSESYDDNNPDDEKDGISTLVNPVISTTMNQWQSNQ</sequence>
<proteinExistence type="predicted"/>
<protein>
    <submittedName>
        <fullName evidence="1">Uncharacterized protein</fullName>
    </submittedName>
</protein>
<evidence type="ECO:0000313" key="2">
    <source>
        <dbReference type="Proteomes" id="UP001060085"/>
    </source>
</evidence>
<organism evidence="1 2">
    <name type="scientific">Catharanthus roseus</name>
    <name type="common">Madagascar periwinkle</name>
    <name type="synonym">Vinca rosea</name>
    <dbReference type="NCBI Taxonomy" id="4058"/>
    <lineage>
        <taxon>Eukaryota</taxon>
        <taxon>Viridiplantae</taxon>
        <taxon>Streptophyta</taxon>
        <taxon>Embryophyta</taxon>
        <taxon>Tracheophyta</taxon>
        <taxon>Spermatophyta</taxon>
        <taxon>Magnoliopsida</taxon>
        <taxon>eudicotyledons</taxon>
        <taxon>Gunneridae</taxon>
        <taxon>Pentapetalae</taxon>
        <taxon>asterids</taxon>
        <taxon>lamiids</taxon>
        <taxon>Gentianales</taxon>
        <taxon>Apocynaceae</taxon>
        <taxon>Rauvolfioideae</taxon>
        <taxon>Vinceae</taxon>
        <taxon>Catharanthinae</taxon>
        <taxon>Catharanthus</taxon>
    </lineage>
</organism>
<keyword evidence="2" id="KW-1185">Reference proteome</keyword>
<evidence type="ECO:0000313" key="1">
    <source>
        <dbReference type="EMBL" id="KAI5680601.1"/>
    </source>
</evidence>
<accession>A0ACC0C6Q4</accession>
<reference evidence="2" key="1">
    <citation type="journal article" date="2023" name="Nat. Plants">
        <title>Single-cell RNA sequencing provides a high-resolution roadmap for understanding the multicellular compartmentation of specialized metabolism.</title>
        <authorList>
            <person name="Sun S."/>
            <person name="Shen X."/>
            <person name="Li Y."/>
            <person name="Li Y."/>
            <person name="Wang S."/>
            <person name="Li R."/>
            <person name="Zhang H."/>
            <person name="Shen G."/>
            <person name="Guo B."/>
            <person name="Wei J."/>
            <person name="Xu J."/>
            <person name="St-Pierre B."/>
            <person name="Chen S."/>
            <person name="Sun C."/>
        </authorList>
    </citation>
    <scope>NUCLEOTIDE SEQUENCE [LARGE SCALE GENOMIC DNA]</scope>
</reference>
<gene>
    <name evidence="1" type="ORF">M9H77_01828</name>
</gene>